<dbReference type="Pfam" id="PF13439">
    <property type="entry name" value="Glyco_transf_4"/>
    <property type="match status" value="1"/>
</dbReference>
<reference evidence="3 4" key="1">
    <citation type="submission" date="2017-05" db="EMBL/GenBank/DDBJ databases">
        <title>Genomic insights into alkan degradation activity of Oleiphilus messinensis.</title>
        <authorList>
            <person name="Kozyavkin S.A."/>
            <person name="Slesarev A.I."/>
            <person name="Golyshin P.N."/>
            <person name="Korzhenkov A."/>
            <person name="Golyshina O.N."/>
            <person name="Toshchakov S.V."/>
        </authorList>
    </citation>
    <scope>NUCLEOTIDE SEQUENCE [LARGE SCALE GENOMIC DNA]</scope>
    <source>
        <strain evidence="3 4">ME102</strain>
    </source>
</reference>
<dbReference type="Proteomes" id="UP000196027">
    <property type="component" value="Chromosome"/>
</dbReference>
<organism evidence="3 4">
    <name type="scientific">Oleiphilus messinensis</name>
    <dbReference type="NCBI Taxonomy" id="141451"/>
    <lineage>
        <taxon>Bacteria</taxon>
        <taxon>Pseudomonadati</taxon>
        <taxon>Pseudomonadota</taxon>
        <taxon>Gammaproteobacteria</taxon>
        <taxon>Oceanospirillales</taxon>
        <taxon>Oleiphilaceae</taxon>
        <taxon>Oleiphilus</taxon>
    </lineage>
</organism>
<protein>
    <submittedName>
        <fullName evidence="3">Group 1 glycosyl transferase</fullName>
    </submittedName>
</protein>
<sequence length="375" mass="41911">MKILQVLPTLNSGGVEKGTLEIAQAIVAAGHDSWVVSAGGRLVDTLEREGSHHHCWDLGRKSLTSLLQIPKLRRWLIQEQFDVIHVRSRMPAWLVWLAWRKIPKTQRPRLVSTVHGLHSVNRYSQIMTCGERVIAVSKTGLAYIRENYPNTDPDKIRLIYRGIDPKQYPFDYVPGEEWRSTWFTTYPMLANRFVVTLPGRLTRLKGHLGFLQIIQALKAAGIPVTGLIVGGEDPKRKGYAEEIRAKTAELGLQEDIIFTGHRADIMNIYKVSNAVVSLSSKPESFGRTVLETLSINVPVIGYAHGGVAEILTTLYPHGAVTPGDTSAVTDRLKAIYQGDAPAILENKQFLLANMQQQTLDLYNELAGEQKHHCIN</sequence>
<dbReference type="SUPFAM" id="SSF53756">
    <property type="entry name" value="UDP-Glycosyltransferase/glycogen phosphorylase"/>
    <property type="match status" value="1"/>
</dbReference>
<dbReference type="CDD" id="cd03819">
    <property type="entry name" value="GT4_WavL-like"/>
    <property type="match status" value="1"/>
</dbReference>
<dbReference type="OrthoDB" id="8523124at2"/>
<proteinExistence type="predicted"/>
<evidence type="ECO:0000259" key="1">
    <source>
        <dbReference type="Pfam" id="PF00534"/>
    </source>
</evidence>
<feature type="domain" description="Glycosyltransferase subfamily 4-like N-terminal" evidence="2">
    <location>
        <begin position="13"/>
        <end position="166"/>
    </location>
</feature>
<dbReference type="Gene3D" id="3.40.50.2000">
    <property type="entry name" value="Glycogen Phosphorylase B"/>
    <property type="match status" value="2"/>
</dbReference>
<keyword evidence="4" id="KW-1185">Reference proteome</keyword>
<accession>A0A1Y0I2X4</accession>
<dbReference type="AlphaFoldDB" id="A0A1Y0I2X4"/>
<evidence type="ECO:0000313" key="3">
    <source>
        <dbReference type="EMBL" id="ARU54848.1"/>
    </source>
</evidence>
<dbReference type="GO" id="GO:1901135">
    <property type="term" value="P:carbohydrate derivative metabolic process"/>
    <property type="evidence" value="ECO:0007669"/>
    <property type="project" value="UniProtKB-ARBA"/>
</dbReference>
<dbReference type="PANTHER" id="PTHR12526">
    <property type="entry name" value="GLYCOSYLTRANSFERASE"/>
    <property type="match status" value="1"/>
</dbReference>
<dbReference type="EMBL" id="CP021425">
    <property type="protein sequence ID" value="ARU54848.1"/>
    <property type="molecule type" value="Genomic_DNA"/>
</dbReference>
<evidence type="ECO:0000259" key="2">
    <source>
        <dbReference type="Pfam" id="PF13439"/>
    </source>
</evidence>
<dbReference type="InterPro" id="IPR028098">
    <property type="entry name" value="Glyco_trans_4-like_N"/>
</dbReference>
<dbReference type="RefSeq" id="WP_087460011.1">
    <property type="nucleotide sequence ID" value="NZ_CP021425.1"/>
</dbReference>
<dbReference type="Pfam" id="PF00534">
    <property type="entry name" value="Glycos_transf_1"/>
    <property type="match status" value="1"/>
</dbReference>
<feature type="domain" description="Glycosyl transferase family 1" evidence="1">
    <location>
        <begin position="192"/>
        <end position="335"/>
    </location>
</feature>
<dbReference type="PANTHER" id="PTHR12526:SF638">
    <property type="entry name" value="SPORE COAT PROTEIN SA"/>
    <property type="match status" value="1"/>
</dbReference>
<dbReference type="GO" id="GO:0016757">
    <property type="term" value="F:glycosyltransferase activity"/>
    <property type="evidence" value="ECO:0007669"/>
    <property type="project" value="InterPro"/>
</dbReference>
<gene>
    <name evidence="3" type="ORF">OLMES_0756</name>
</gene>
<dbReference type="KEGG" id="ome:OLMES_0756"/>
<evidence type="ECO:0000313" key="4">
    <source>
        <dbReference type="Proteomes" id="UP000196027"/>
    </source>
</evidence>
<name>A0A1Y0I2X4_9GAMM</name>
<keyword evidence="3" id="KW-0808">Transferase</keyword>
<dbReference type="InterPro" id="IPR001296">
    <property type="entry name" value="Glyco_trans_1"/>
</dbReference>